<reference evidence="10 11" key="1">
    <citation type="submission" date="2018-03" db="EMBL/GenBank/DDBJ databases">
        <title>Genomic Encyclopedia of Type Strains, Phase III (KMG-III): the genomes of soil and plant-associated and newly described type strains.</title>
        <authorList>
            <person name="Whitman W."/>
        </authorList>
    </citation>
    <scope>NUCLEOTIDE SEQUENCE [LARGE SCALE GENOMIC DNA]</scope>
    <source>
        <strain evidence="10 11">MWH-P2sevCIIIb</strain>
    </source>
</reference>
<comment type="caution">
    <text evidence="10">The sequence shown here is derived from an EMBL/GenBank/DDBJ whole genome shotgun (WGS) entry which is preliminary data.</text>
</comment>
<comment type="subcellular location">
    <subcellularLocation>
        <location evidence="7">Cytoplasm</location>
    </subcellularLocation>
</comment>
<dbReference type="InterPro" id="IPR012795">
    <property type="entry name" value="tRNA_Ile_lys_synt_N"/>
</dbReference>
<dbReference type="EMBL" id="PVTV01000011">
    <property type="protein sequence ID" value="PRY99478.1"/>
    <property type="molecule type" value="Genomic_DNA"/>
</dbReference>
<evidence type="ECO:0000259" key="8">
    <source>
        <dbReference type="Pfam" id="PF01171"/>
    </source>
</evidence>
<dbReference type="InterPro" id="IPR012094">
    <property type="entry name" value="tRNA_Ile_lys_synt"/>
</dbReference>
<dbReference type="PANTHER" id="PTHR43033">
    <property type="entry name" value="TRNA(ILE)-LYSIDINE SYNTHASE-RELATED"/>
    <property type="match status" value="1"/>
</dbReference>
<dbReference type="InterPro" id="IPR014729">
    <property type="entry name" value="Rossmann-like_a/b/a_fold"/>
</dbReference>
<dbReference type="GO" id="GO:0005524">
    <property type="term" value="F:ATP binding"/>
    <property type="evidence" value="ECO:0007669"/>
    <property type="project" value="UniProtKB-UniRule"/>
</dbReference>
<sequence length="345" mass="37884">MSASPEFVHRAIATAQADELAVAVRQAFSVLPPASSVAVALSGGADSLALAAVATAVANTCDVTVKIFHIHHGLYAEADNWVQAVKKIADDLGVFLVIQHVQVDQNLGLGIEGAARDARYTAFAEMAKEHGVDAILLGHHQQDQAETVLLRLLRGTGVQGLAAMKPDHIRNGLRLLRPWLDIDRAVVLRLAQALAAEVGWQAVQDPSNRDERYARGALREKVIPALLSRWPSWVDAVTRHARQAAEATQILNEVAEDDLSKLDIDSADKSFSLSSWRDLSPTRQKLVMRFWLQKQAVQMPSERRLGELIKQLRQLHALGHDRSLQWQHGPIKVSCVRGRVILVSS</sequence>
<evidence type="ECO:0000256" key="6">
    <source>
        <dbReference type="ARBA" id="ARBA00048539"/>
    </source>
</evidence>
<dbReference type="SUPFAM" id="SSF52402">
    <property type="entry name" value="Adenine nucleotide alpha hydrolases-like"/>
    <property type="match status" value="1"/>
</dbReference>
<comment type="similarity">
    <text evidence="7">Belongs to the tRNA(Ile)-lysidine synthase family.</text>
</comment>
<dbReference type="Pfam" id="PF09179">
    <property type="entry name" value="TilS"/>
    <property type="match status" value="1"/>
</dbReference>
<keyword evidence="11" id="KW-1185">Reference proteome</keyword>
<gene>
    <name evidence="7" type="primary">tilS</name>
    <name evidence="10" type="ORF">BCM14_0925</name>
</gene>
<evidence type="ECO:0000256" key="7">
    <source>
        <dbReference type="HAMAP-Rule" id="MF_01161"/>
    </source>
</evidence>
<feature type="binding site" evidence="7">
    <location>
        <begin position="42"/>
        <end position="47"/>
    </location>
    <ligand>
        <name>ATP</name>
        <dbReference type="ChEBI" id="CHEBI:30616"/>
    </ligand>
</feature>
<evidence type="ECO:0000256" key="2">
    <source>
        <dbReference type="ARBA" id="ARBA00022598"/>
    </source>
</evidence>
<keyword evidence="2 7" id="KW-0436">Ligase</keyword>
<dbReference type="Pfam" id="PF01171">
    <property type="entry name" value="ATP_bind_3"/>
    <property type="match status" value="1"/>
</dbReference>
<dbReference type="NCBIfam" id="TIGR02432">
    <property type="entry name" value="lysidine_TilS_N"/>
    <property type="match status" value="1"/>
</dbReference>
<dbReference type="GO" id="GO:0032267">
    <property type="term" value="F:tRNA(Ile)-lysidine synthase activity"/>
    <property type="evidence" value="ECO:0007669"/>
    <property type="project" value="UniProtKB-EC"/>
</dbReference>
<dbReference type="GO" id="GO:0006400">
    <property type="term" value="P:tRNA modification"/>
    <property type="evidence" value="ECO:0007669"/>
    <property type="project" value="UniProtKB-UniRule"/>
</dbReference>
<accession>A0A2T0XKJ6</accession>
<dbReference type="SUPFAM" id="SSF82829">
    <property type="entry name" value="MesJ substrate recognition domain-like"/>
    <property type="match status" value="1"/>
</dbReference>
<comment type="domain">
    <text evidence="7">The N-terminal region contains the highly conserved SGGXDS motif, predicted to be a P-loop motif involved in ATP binding.</text>
</comment>
<feature type="domain" description="tRNA(Ile)-lysidine/2-thiocytidine synthase N-terminal" evidence="8">
    <location>
        <begin position="37"/>
        <end position="220"/>
    </location>
</feature>
<protein>
    <recommendedName>
        <fullName evidence="7">tRNA(Ile)-lysidine synthase</fullName>
        <ecNumber evidence="7">6.3.4.19</ecNumber>
    </recommendedName>
    <alternativeName>
        <fullName evidence="7">tRNA(Ile)-2-lysyl-cytidine synthase</fullName>
    </alternativeName>
    <alternativeName>
        <fullName evidence="7">tRNA(Ile)-lysidine synthetase</fullName>
    </alternativeName>
</protein>
<evidence type="ECO:0000313" key="11">
    <source>
        <dbReference type="Proteomes" id="UP000238308"/>
    </source>
</evidence>
<organism evidence="10 11">
    <name type="scientific">Jezberella montanilacus</name>
    <dbReference type="NCBI Taxonomy" id="323426"/>
    <lineage>
        <taxon>Bacteria</taxon>
        <taxon>Pseudomonadati</taxon>
        <taxon>Pseudomonadota</taxon>
        <taxon>Betaproteobacteria</taxon>
        <taxon>Burkholderiales</taxon>
        <taxon>Alcaligenaceae</taxon>
        <taxon>Jezberella</taxon>
    </lineage>
</organism>
<dbReference type="CDD" id="cd01992">
    <property type="entry name" value="TilS_N"/>
    <property type="match status" value="1"/>
</dbReference>
<evidence type="ECO:0000259" key="9">
    <source>
        <dbReference type="Pfam" id="PF09179"/>
    </source>
</evidence>
<proteinExistence type="inferred from homology"/>
<name>A0A2T0XKJ6_9BURK</name>
<comment type="function">
    <text evidence="7">Ligates lysine onto the cytidine present at position 34 of the AUA codon-specific tRNA(Ile) that contains the anticodon CAU, in an ATP-dependent manner. Cytidine is converted to lysidine, thus changing the amino acid specificity of the tRNA from methionine to isoleucine.</text>
</comment>
<dbReference type="InterPro" id="IPR015262">
    <property type="entry name" value="tRNA_Ile_lys_synt_subst-bd"/>
</dbReference>
<dbReference type="Gene3D" id="3.40.50.620">
    <property type="entry name" value="HUPs"/>
    <property type="match status" value="1"/>
</dbReference>
<evidence type="ECO:0000256" key="5">
    <source>
        <dbReference type="ARBA" id="ARBA00022840"/>
    </source>
</evidence>
<dbReference type="PANTHER" id="PTHR43033:SF1">
    <property type="entry name" value="TRNA(ILE)-LYSIDINE SYNTHASE-RELATED"/>
    <property type="match status" value="1"/>
</dbReference>
<evidence type="ECO:0000256" key="4">
    <source>
        <dbReference type="ARBA" id="ARBA00022741"/>
    </source>
</evidence>
<feature type="domain" description="tRNA(Ile)-lysidine synthase substrate-binding" evidence="9">
    <location>
        <begin position="272"/>
        <end position="340"/>
    </location>
</feature>
<keyword evidence="1 7" id="KW-0963">Cytoplasm</keyword>
<dbReference type="InterPro" id="IPR011063">
    <property type="entry name" value="TilS/TtcA_N"/>
</dbReference>
<evidence type="ECO:0000256" key="3">
    <source>
        <dbReference type="ARBA" id="ARBA00022694"/>
    </source>
</evidence>
<dbReference type="Gene3D" id="1.20.59.20">
    <property type="match status" value="1"/>
</dbReference>
<dbReference type="GO" id="GO:0005737">
    <property type="term" value="C:cytoplasm"/>
    <property type="evidence" value="ECO:0007669"/>
    <property type="project" value="UniProtKB-SubCell"/>
</dbReference>
<keyword evidence="5 7" id="KW-0067">ATP-binding</keyword>
<dbReference type="AlphaFoldDB" id="A0A2T0XKJ6"/>
<evidence type="ECO:0000256" key="1">
    <source>
        <dbReference type="ARBA" id="ARBA00022490"/>
    </source>
</evidence>
<keyword evidence="3 7" id="KW-0819">tRNA processing</keyword>
<dbReference type="Proteomes" id="UP000238308">
    <property type="component" value="Unassembled WGS sequence"/>
</dbReference>
<dbReference type="RefSeq" id="WP_259673418.1">
    <property type="nucleotide sequence ID" value="NZ_PVTV01000011.1"/>
</dbReference>
<comment type="catalytic activity">
    <reaction evidence="6 7">
        <text>cytidine(34) in tRNA(Ile2) + L-lysine + ATP = lysidine(34) in tRNA(Ile2) + AMP + diphosphate + H(+)</text>
        <dbReference type="Rhea" id="RHEA:43744"/>
        <dbReference type="Rhea" id="RHEA-COMP:10625"/>
        <dbReference type="Rhea" id="RHEA-COMP:10670"/>
        <dbReference type="ChEBI" id="CHEBI:15378"/>
        <dbReference type="ChEBI" id="CHEBI:30616"/>
        <dbReference type="ChEBI" id="CHEBI:32551"/>
        <dbReference type="ChEBI" id="CHEBI:33019"/>
        <dbReference type="ChEBI" id="CHEBI:82748"/>
        <dbReference type="ChEBI" id="CHEBI:83665"/>
        <dbReference type="ChEBI" id="CHEBI:456215"/>
        <dbReference type="EC" id="6.3.4.19"/>
    </reaction>
</comment>
<evidence type="ECO:0000313" key="10">
    <source>
        <dbReference type="EMBL" id="PRY99478.1"/>
    </source>
</evidence>
<dbReference type="HAMAP" id="MF_01161">
    <property type="entry name" value="tRNA_Ile_lys_synt"/>
    <property type="match status" value="1"/>
</dbReference>
<keyword evidence="4 7" id="KW-0547">Nucleotide-binding</keyword>
<dbReference type="EC" id="6.3.4.19" evidence="7"/>